<feature type="transmembrane region" description="Helical" evidence="1">
    <location>
        <begin position="126"/>
        <end position="157"/>
    </location>
</feature>
<sequence>MEQFKKKLLFIVPSVAGIVLFMIPVNYQDKWTVIVKIIADRIAAAIGDALPLLCTGILTVSAVMSVVSLIKPKWMARHKMLDEIFRVSLFWTAIRVIGCIFCWITILGVEAGFFGLISSGDQGGFILYDLLCTLVIIFVIAGLLLPLLLDFGLLEYVGALMTKLMRPLFMVPGRAAVDCITSWIGDGTLGVMLTCNQYEGGYYSAREASVIATTFSAVSITFSLVVLNQVDLVEMFGIYYLTIVLIGVVCAFISPRIPPLSRKKDSYLKEGARMPETIPEGYRSAGEYGMKLAMDRVSQHRGVGEFLSKGALNSAKMWFGVLPTVMCIGTVALIIANHTPVFEWMGIPFRPLLALLGVPKADTAAAASTMIVGFVDMFTPSILIAGAGASEMTRFIVAVVSVTQVLYLSEVGGLILASRLPVSLLDMFVIFLERTVISLLIVCPLAQLLF</sequence>
<feature type="transmembrane region" description="Helical" evidence="1">
    <location>
        <begin position="236"/>
        <end position="254"/>
    </location>
</feature>
<proteinExistence type="predicted"/>
<protein>
    <submittedName>
        <fullName evidence="3">Nucleoside recognition membrane protein YjiH</fullName>
    </submittedName>
</protein>
<accession>A0AAE4AJD1</accession>
<feature type="domain" description="Nucleoside transporter/FeoB GTPase Gate" evidence="2">
    <location>
        <begin position="134"/>
        <end position="227"/>
    </location>
</feature>
<evidence type="ECO:0000259" key="2">
    <source>
        <dbReference type="Pfam" id="PF07670"/>
    </source>
</evidence>
<evidence type="ECO:0000313" key="3">
    <source>
        <dbReference type="EMBL" id="MDQ0151673.1"/>
    </source>
</evidence>
<feature type="transmembrane region" description="Helical" evidence="1">
    <location>
        <begin position="210"/>
        <end position="230"/>
    </location>
</feature>
<evidence type="ECO:0000313" key="4">
    <source>
        <dbReference type="Proteomes" id="UP001241537"/>
    </source>
</evidence>
<feature type="transmembrane region" description="Helical" evidence="1">
    <location>
        <begin position="90"/>
        <end position="114"/>
    </location>
</feature>
<feature type="transmembrane region" description="Helical" evidence="1">
    <location>
        <begin position="317"/>
        <end position="335"/>
    </location>
</feature>
<keyword evidence="1" id="KW-1133">Transmembrane helix</keyword>
<feature type="transmembrane region" description="Helical" evidence="1">
    <location>
        <begin position="370"/>
        <end position="389"/>
    </location>
</feature>
<gene>
    <name evidence="3" type="ORF">J2S20_000353</name>
</gene>
<keyword evidence="1" id="KW-0812">Transmembrane</keyword>
<comment type="caution">
    <text evidence="3">The sequence shown here is derived from an EMBL/GenBank/DDBJ whole genome shotgun (WGS) entry which is preliminary data.</text>
</comment>
<reference evidence="3" key="1">
    <citation type="submission" date="2023-07" db="EMBL/GenBank/DDBJ databases">
        <title>Genomic Encyclopedia of Type Strains, Phase IV (KMG-IV): sequencing the most valuable type-strain genomes for metagenomic binning, comparative biology and taxonomic classification.</title>
        <authorList>
            <person name="Goeker M."/>
        </authorList>
    </citation>
    <scope>NUCLEOTIDE SEQUENCE</scope>
    <source>
        <strain evidence="3">DSM 19659</strain>
    </source>
</reference>
<dbReference type="EMBL" id="JAUSTO010000002">
    <property type="protein sequence ID" value="MDQ0151673.1"/>
    <property type="molecule type" value="Genomic_DNA"/>
</dbReference>
<feature type="transmembrane region" description="Helical" evidence="1">
    <location>
        <begin position="49"/>
        <end position="70"/>
    </location>
</feature>
<name>A0AAE4AJD1_9FIRM</name>
<feature type="transmembrane region" description="Helical" evidence="1">
    <location>
        <begin position="428"/>
        <end position="449"/>
    </location>
</feature>
<evidence type="ECO:0000256" key="1">
    <source>
        <dbReference type="SAM" id="Phobius"/>
    </source>
</evidence>
<dbReference type="AlphaFoldDB" id="A0AAE4AJD1"/>
<feature type="transmembrane region" description="Helical" evidence="1">
    <location>
        <begin position="7"/>
        <end position="27"/>
    </location>
</feature>
<dbReference type="RefSeq" id="WP_106613133.1">
    <property type="nucleotide sequence ID" value="NZ_JAUSTO010000002.1"/>
</dbReference>
<dbReference type="InterPro" id="IPR011642">
    <property type="entry name" value="Gate_dom"/>
</dbReference>
<keyword evidence="4" id="KW-1185">Reference proteome</keyword>
<keyword evidence="1" id="KW-0472">Membrane</keyword>
<dbReference type="Pfam" id="PF07670">
    <property type="entry name" value="Gate"/>
    <property type="match status" value="1"/>
</dbReference>
<organism evidence="3 4">
    <name type="scientific">Moryella indoligenes</name>
    <dbReference type="NCBI Taxonomy" id="371674"/>
    <lineage>
        <taxon>Bacteria</taxon>
        <taxon>Bacillati</taxon>
        <taxon>Bacillota</taxon>
        <taxon>Clostridia</taxon>
        <taxon>Lachnospirales</taxon>
        <taxon>Lachnospiraceae</taxon>
        <taxon>Moryella</taxon>
    </lineage>
</organism>
<feature type="transmembrane region" description="Helical" evidence="1">
    <location>
        <begin position="395"/>
        <end position="416"/>
    </location>
</feature>
<dbReference type="Proteomes" id="UP001241537">
    <property type="component" value="Unassembled WGS sequence"/>
</dbReference>